<dbReference type="EMBL" id="CP134146">
    <property type="protein sequence ID" value="WNC70089.1"/>
    <property type="molecule type" value="Genomic_DNA"/>
</dbReference>
<dbReference type="Gene3D" id="3.30.420.40">
    <property type="match status" value="3"/>
</dbReference>
<dbReference type="InterPro" id="IPR013126">
    <property type="entry name" value="Hsp_70_fam"/>
</dbReference>
<organism evidence="4 5">
    <name type="scientific">Thalassotalea nanhaiensis</name>
    <dbReference type="NCBI Taxonomy" id="3065648"/>
    <lineage>
        <taxon>Bacteria</taxon>
        <taxon>Pseudomonadati</taxon>
        <taxon>Pseudomonadota</taxon>
        <taxon>Gammaproteobacteria</taxon>
        <taxon>Alteromonadales</taxon>
        <taxon>Colwelliaceae</taxon>
        <taxon>Thalassotalea</taxon>
    </lineage>
</organism>
<dbReference type="Proteomes" id="UP001248581">
    <property type="component" value="Chromosome"/>
</dbReference>
<dbReference type="RefSeq" id="WP_348389230.1">
    <property type="nucleotide sequence ID" value="NZ_CP134146.1"/>
</dbReference>
<dbReference type="InterPro" id="IPR042054">
    <property type="entry name" value="YegD-like"/>
</dbReference>
<sequence length="442" mass="49227">MNTYCGLDFGTSNSTFGTIQDGNPILLPLEGGKFTIPSAIFFHFELNQTFLGRAAINEYIDGEFGRIMRSLKSVLGTPLMEEKTQIKSQQVPFADIVTSFLSHLKARAETNANRPFEQVVLGRPVHFVDNDKQADLLAQDTLETAALRAGFSDVLFQYEPIAAALDFEQSINNEEIALIVDIGGGTSDFSVVRLSPERALRSDREDDILANGGIHIGGTDFDRKLSLEIVMPHLGYKSKLKETKQIRNTDSQFSIRSSMANVSHNETKQMFMPSSYYHELATWHKIHHLYEKNTQISLKDLAFRVENKQLIDRLLNVINKREGHLLAIDVEQAKIDLTTHSTANIDLDYVESKLNVDLTINQLHDAIQTEVNNIKKQTLLTIADAGIKYTDITKVFMTGGTTAIPMVRQTIADLFPNTEIVDGDKFGSVGMGLAIDAGRKFG</sequence>
<evidence type="ECO:0000256" key="1">
    <source>
        <dbReference type="ARBA" id="ARBA00007381"/>
    </source>
</evidence>
<proteinExistence type="inferred from homology"/>
<protein>
    <submittedName>
        <fullName evidence="4">Hsp70 family protein</fullName>
    </submittedName>
</protein>
<reference evidence="5" key="1">
    <citation type="submission" date="2023-09" db="EMBL/GenBank/DDBJ databases">
        <authorList>
            <person name="Li S."/>
            <person name="Li X."/>
            <person name="Zhang C."/>
            <person name="Zhao Z."/>
        </authorList>
    </citation>
    <scope>NUCLEOTIDE SEQUENCE [LARGE SCALE GENOMIC DNA]</scope>
    <source>
        <strain evidence="5">SQ345</strain>
    </source>
</reference>
<dbReference type="SUPFAM" id="SSF53067">
    <property type="entry name" value="Actin-like ATPase domain"/>
    <property type="match status" value="2"/>
</dbReference>
<dbReference type="Pfam" id="PF00012">
    <property type="entry name" value="HSP70"/>
    <property type="match status" value="3"/>
</dbReference>
<keyword evidence="2" id="KW-0547">Nucleotide-binding</keyword>
<comment type="similarity">
    <text evidence="1">Belongs to the heat shock protein 70 family.</text>
</comment>
<dbReference type="CDD" id="cd10231">
    <property type="entry name" value="ASKHA_NBD_HSP70_YegD-like"/>
    <property type="match status" value="1"/>
</dbReference>
<dbReference type="PANTHER" id="PTHR19375">
    <property type="entry name" value="HEAT SHOCK PROTEIN 70KDA"/>
    <property type="match status" value="1"/>
</dbReference>
<dbReference type="InterPro" id="IPR043129">
    <property type="entry name" value="ATPase_NBD"/>
</dbReference>
<keyword evidence="5" id="KW-1185">Reference proteome</keyword>
<dbReference type="InterPro" id="IPR018181">
    <property type="entry name" value="Heat_shock_70_CS"/>
</dbReference>
<name>A0ABY9TNG5_9GAMM</name>
<gene>
    <name evidence="4" type="ORF">RI845_08105</name>
</gene>
<accession>A0ABY9TNG5</accession>
<evidence type="ECO:0000313" key="5">
    <source>
        <dbReference type="Proteomes" id="UP001248581"/>
    </source>
</evidence>
<dbReference type="PROSITE" id="PS01036">
    <property type="entry name" value="HSP70_3"/>
    <property type="match status" value="1"/>
</dbReference>
<dbReference type="Gene3D" id="3.90.640.10">
    <property type="entry name" value="Actin, Chain A, domain 4"/>
    <property type="match status" value="2"/>
</dbReference>
<evidence type="ECO:0000256" key="2">
    <source>
        <dbReference type="ARBA" id="ARBA00022741"/>
    </source>
</evidence>
<evidence type="ECO:0000313" key="4">
    <source>
        <dbReference type="EMBL" id="WNC70089.1"/>
    </source>
</evidence>
<dbReference type="PROSITE" id="PS00329">
    <property type="entry name" value="HSP70_2"/>
    <property type="match status" value="1"/>
</dbReference>
<evidence type="ECO:0000256" key="3">
    <source>
        <dbReference type="ARBA" id="ARBA00022840"/>
    </source>
</evidence>
<keyword evidence="3" id="KW-0067">ATP-binding</keyword>